<organism evidence="5 6">
    <name type="scientific">Gordonia paraffinivorans</name>
    <dbReference type="NCBI Taxonomy" id="175628"/>
    <lineage>
        <taxon>Bacteria</taxon>
        <taxon>Bacillati</taxon>
        <taxon>Actinomycetota</taxon>
        <taxon>Actinomycetes</taxon>
        <taxon>Mycobacteriales</taxon>
        <taxon>Gordoniaceae</taxon>
        <taxon>Gordonia</taxon>
    </lineage>
</organism>
<dbReference type="AlphaFoldDB" id="A0ABD7V669"/>
<keyword evidence="3" id="KW-0067">ATP-binding</keyword>
<evidence type="ECO:0000313" key="5">
    <source>
        <dbReference type="EMBL" id="VFA89854.1"/>
    </source>
</evidence>
<evidence type="ECO:0000259" key="4">
    <source>
        <dbReference type="SMART" id="SM00796"/>
    </source>
</evidence>
<dbReference type="Gene3D" id="2.40.100.10">
    <property type="entry name" value="Cyclophilin-like"/>
    <property type="match status" value="1"/>
</dbReference>
<dbReference type="Proteomes" id="UP000360750">
    <property type="component" value="Unassembled WGS sequence"/>
</dbReference>
<dbReference type="InterPro" id="IPR029000">
    <property type="entry name" value="Cyclophilin-like_dom_sf"/>
</dbReference>
<dbReference type="EMBL" id="CAACYD010000007">
    <property type="protein sequence ID" value="VFA89854.1"/>
    <property type="molecule type" value="Genomic_DNA"/>
</dbReference>
<reference evidence="5 6" key="1">
    <citation type="submission" date="2019-02" db="EMBL/GenBank/DDBJ databases">
        <authorList>
            <consortium name="Pathogen Informatics"/>
        </authorList>
    </citation>
    <scope>NUCLEOTIDE SEQUENCE [LARGE SCALE GENOMIC DNA]</scope>
    <source>
        <strain evidence="5 6">3012STDY6756503</strain>
    </source>
</reference>
<dbReference type="PANTHER" id="PTHR34698:SF2">
    <property type="entry name" value="5-OXOPROLINASE SUBUNIT B"/>
    <property type="match status" value="1"/>
</dbReference>
<dbReference type="PANTHER" id="PTHR34698">
    <property type="entry name" value="5-OXOPROLINASE SUBUNIT B"/>
    <property type="match status" value="1"/>
</dbReference>
<dbReference type="RefSeq" id="WP_165484444.1">
    <property type="nucleotide sequence ID" value="NZ_CAACYD010000007.1"/>
</dbReference>
<dbReference type="GO" id="GO:0016787">
    <property type="term" value="F:hydrolase activity"/>
    <property type="evidence" value="ECO:0007669"/>
    <property type="project" value="UniProtKB-KW"/>
</dbReference>
<dbReference type="SMART" id="SM00796">
    <property type="entry name" value="AHS1"/>
    <property type="match status" value="1"/>
</dbReference>
<sequence length="314" mass="33248">MTQAVATVEPQYFMLPGKARLSFGGDEFVVVQLREVIDPAVGFDVKAALQVQAIVAALASLDMDGIADVASTHTGYTIRVRPEDLDPRDLIPVLIAAHQKAIAGRGEFAPTFETSIIEIPVFYGDPVTEEVGARFRDRHPSPAESDLEFVARVNGFDTVGELVDAHSAHPFIVTFSGGVPGNAESLQLVPREMQLRVPRYLSPRTETPAGAVGHGGNTTTIAPADAPSDAQLLGRAPVPVVDFGNGLGTDGSPLLLPAPTVMKFTPIDASGFDEIAAACAAGTYEINRADIEFDLQAFAADRLAYARALVGELQ</sequence>
<proteinExistence type="predicted"/>
<evidence type="ECO:0000256" key="2">
    <source>
        <dbReference type="ARBA" id="ARBA00022801"/>
    </source>
</evidence>
<dbReference type="SUPFAM" id="SSF50891">
    <property type="entry name" value="Cyclophilin-like"/>
    <property type="match status" value="1"/>
</dbReference>
<dbReference type="InterPro" id="IPR010016">
    <property type="entry name" value="PxpB"/>
</dbReference>
<keyword evidence="2" id="KW-0378">Hydrolase</keyword>
<dbReference type="GeneID" id="60751403"/>
<keyword evidence="1" id="KW-0547">Nucleotide-binding</keyword>
<evidence type="ECO:0000313" key="6">
    <source>
        <dbReference type="Proteomes" id="UP000360750"/>
    </source>
</evidence>
<comment type="caution">
    <text evidence="5">The sequence shown here is derived from an EMBL/GenBank/DDBJ whole genome shotgun (WGS) entry which is preliminary data.</text>
</comment>
<accession>A0ABD7V669</accession>
<protein>
    <submittedName>
        <fullName evidence="5">Sporulation inhibitor kipI</fullName>
    </submittedName>
</protein>
<feature type="domain" description="Carboxyltransferase" evidence="4">
    <location>
        <begin position="19"/>
        <end position="256"/>
    </location>
</feature>
<evidence type="ECO:0000256" key="1">
    <source>
        <dbReference type="ARBA" id="ARBA00022741"/>
    </source>
</evidence>
<dbReference type="Pfam" id="PF02682">
    <property type="entry name" value="CT_C_D"/>
    <property type="match status" value="1"/>
</dbReference>
<dbReference type="GO" id="GO:0005524">
    <property type="term" value="F:ATP binding"/>
    <property type="evidence" value="ECO:0007669"/>
    <property type="project" value="UniProtKB-KW"/>
</dbReference>
<evidence type="ECO:0000256" key="3">
    <source>
        <dbReference type="ARBA" id="ARBA00022840"/>
    </source>
</evidence>
<name>A0ABD7V669_9ACTN</name>
<dbReference type="SUPFAM" id="SSF160467">
    <property type="entry name" value="PH0987 N-terminal domain-like"/>
    <property type="match status" value="1"/>
</dbReference>
<dbReference type="InterPro" id="IPR003833">
    <property type="entry name" value="CT_C_D"/>
</dbReference>
<gene>
    <name evidence="5" type="primary">kipI_1</name>
    <name evidence="5" type="ORF">NCTC8139_03426</name>
</gene>